<name>A0A844ZPD5_9SPHN</name>
<dbReference type="EMBL" id="WTYX01000001">
    <property type="protein sequence ID" value="MXO90221.1"/>
    <property type="molecule type" value="Genomic_DNA"/>
</dbReference>
<reference evidence="1 2" key="1">
    <citation type="submission" date="2019-12" db="EMBL/GenBank/DDBJ databases">
        <title>Genomic-based taxomic classification of the family Erythrobacteraceae.</title>
        <authorList>
            <person name="Xu L."/>
        </authorList>
    </citation>
    <scope>NUCLEOTIDE SEQUENCE [LARGE SCALE GENOMIC DNA]</scope>
    <source>
        <strain evidence="1 2">KCTC 52763</strain>
    </source>
</reference>
<sequence>MHPLLLHPDCAEGPVKAVSADIETTSGGCRARFRLQGDIAAIKVPPHAASARADHLWKTTCLEIFWQPHGGKSYREFNLSPSSRWASYDFDDYRLNSRDAAVDAIAISTSRTDSELVLEASIASDLPVPADIALTAIVEDAEGTIQYWALAFADGKPDFHNTTCRMITLENRL</sequence>
<proteinExistence type="predicted"/>
<evidence type="ECO:0000313" key="1">
    <source>
        <dbReference type="EMBL" id="MXO90221.1"/>
    </source>
</evidence>
<organism evidence="1 2">
    <name type="scientific">Pontixanthobacter aquaemixtae</name>
    <dbReference type="NCBI Taxonomy" id="1958940"/>
    <lineage>
        <taxon>Bacteria</taxon>
        <taxon>Pseudomonadati</taxon>
        <taxon>Pseudomonadota</taxon>
        <taxon>Alphaproteobacteria</taxon>
        <taxon>Sphingomonadales</taxon>
        <taxon>Erythrobacteraceae</taxon>
        <taxon>Pontixanthobacter</taxon>
    </lineage>
</organism>
<keyword evidence="2" id="KW-1185">Reference proteome</keyword>
<evidence type="ECO:0000313" key="2">
    <source>
        <dbReference type="Proteomes" id="UP000442714"/>
    </source>
</evidence>
<dbReference type="OrthoDB" id="190583at2"/>
<dbReference type="Proteomes" id="UP000442714">
    <property type="component" value="Unassembled WGS sequence"/>
</dbReference>
<evidence type="ECO:0008006" key="3">
    <source>
        <dbReference type="Google" id="ProtNLM"/>
    </source>
</evidence>
<comment type="caution">
    <text evidence="1">The sequence shown here is derived from an EMBL/GenBank/DDBJ whole genome shotgun (WGS) entry which is preliminary data.</text>
</comment>
<accession>A0A844ZPD5</accession>
<dbReference type="AlphaFoldDB" id="A0A844ZPD5"/>
<dbReference type="RefSeq" id="WP_160603698.1">
    <property type="nucleotide sequence ID" value="NZ_WTYX01000001.1"/>
</dbReference>
<protein>
    <recommendedName>
        <fullName evidence="3">DOMON-like domain-containing protein</fullName>
    </recommendedName>
</protein>
<gene>
    <name evidence="1" type="ORF">GRI41_05270</name>
</gene>